<accession>A0A0C1EMQ0</accession>
<dbReference type="PANTHER" id="PTHR43344">
    <property type="entry name" value="PHOSPHOSERINE PHOSPHATASE"/>
    <property type="match status" value="1"/>
</dbReference>
<evidence type="ECO:0000256" key="1">
    <source>
        <dbReference type="ARBA" id="ARBA00001946"/>
    </source>
</evidence>
<comment type="catalytic activity">
    <reaction evidence="9">
        <text>O-phospho-L-serine + H2O = L-serine + phosphate</text>
        <dbReference type="Rhea" id="RHEA:21208"/>
        <dbReference type="ChEBI" id="CHEBI:15377"/>
        <dbReference type="ChEBI" id="CHEBI:33384"/>
        <dbReference type="ChEBI" id="CHEBI:43474"/>
        <dbReference type="ChEBI" id="CHEBI:57524"/>
        <dbReference type="EC" id="3.1.3.3"/>
    </reaction>
</comment>
<evidence type="ECO:0000313" key="12">
    <source>
        <dbReference type="Proteomes" id="UP000031307"/>
    </source>
</evidence>
<dbReference type="GO" id="GO:0000287">
    <property type="term" value="F:magnesium ion binding"/>
    <property type="evidence" value="ECO:0007669"/>
    <property type="project" value="TreeGrafter"/>
</dbReference>
<dbReference type="Pfam" id="PF12710">
    <property type="entry name" value="HAD"/>
    <property type="match status" value="1"/>
</dbReference>
<keyword evidence="7" id="KW-0460">Magnesium</keyword>
<evidence type="ECO:0000313" key="11">
    <source>
        <dbReference type="EMBL" id="KIA77604.1"/>
    </source>
</evidence>
<dbReference type="PATRIC" id="fig|83552.4.peg.1244"/>
<comment type="pathway">
    <text evidence="2">Amino-acid biosynthesis; L-serine biosynthesis; L-serine from 3-phospho-D-glycerate: step 3/3.</text>
</comment>
<reference evidence="11 12" key="1">
    <citation type="journal article" date="2014" name="Mol. Biol. Evol.">
        <title>Massive expansion of Ubiquitination-related gene families within the Chlamydiae.</title>
        <authorList>
            <person name="Domman D."/>
            <person name="Collingro A."/>
            <person name="Lagkouvardos I."/>
            <person name="Gehre L."/>
            <person name="Weinmaier T."/>
            <person name="Rattei T."/>
            <person name="Subtil A."/>
            <person name="Horn M."/>
        </authorList>
    </citation>
    <scope>NUCLEOTIDE SEQUENCE [LARGE SCALE GENOMIC DNA]</scope>
    <source>
        <strain evidence="11 12">OEW1</strain>
    </source>
</reference>
<dbReference type="Gene3D" id="3.40.50.1000">
    <property type="entry name" value="HAD superfamily/HAD-like"/>
    <property type="match status" value="1"/>
</dbReference>
<keyword evidence="6" id="KW-0378">Hydrolase</keyword>
<dbReference type="InterPro" id="IPR023214">
    <property type="entry name" value="HAD_sf"/>
</dbReference>
<keyword evidence="5" id="KW-0479">Metal-binding</keyword>
<dbReference type="PANTHER" id="PTHR43344:SF2">
    <property type="entry name" value="PHOSPHOSERINE PHOSPHATASE"/>
    <property type="match status" value="1"/>
</dbReference>
<evidence type="ECO:0000256" key="9">
    <source>
        <dbReference type="ARBA" id="ARBA00048138"/>
    </source>
</evidence>
<evidence type="ECO:0000256" key="3">
    <source>
        <dbReference type="ARBA" id="ARBA00012640"/>
    </source>
</evidence>
<evidence type="ECO:0000256" key="7">
    <source>
        <dbReference type="ARBA" id="ARBA00022842"/>
    </source>
</evidence>
<evidence type="ECO:0000256" key="8">
    <source>
        <dbReference type="ARBA" id="ARBA00023299"/>
    </source>
</evidence>
<dbReference type="AlphaFoldDB" id="A0A0C1EMQ0"/>
<comment type="cofactor">
    <cofactor evidence="1">
        <name>Mg(2+)</name>
        <dbReference type="ChEBI" id="CHEBI:18420"/>
    </cofactor>
</comment>
<keyword evidence="8" id="KW-0718">Serine biosynthesis</keyword>
<comment type="caution">
    <text evidence="11">The sequence shown here is derived from an EMBL/GenBank/DDBJ whole genome shotgun (WGS) entry which is preliminary data.</text>
</comment>
<evidence type="ECO:0000256" key="2">
    <source>
        <dbReference type="ARBA" id="ARBA00005135"/>
    </source>
</evidence>
<protein>
    <recommendedName>
        <fullName evidence="3">phosphoserine phosphatase</fullName>
        <ecNumber evidence="3">3.1.3.3</ecNumber>
    </recommendedName>
</protein>
<dbReference type="EC" id="3.1.3.3" evidence="3"/>
<keyword evidence="4" id="KW-0028">Amino-acid biosynthesis</keyword>
<name>A0A0C1EMQ0_9BACT</name>
<evidence type="ECO:0000256" key="4">
    <source>
        <dbReference type="ARBA" id="ARBA00022605"/>
    </source>
</evidence>
<dbReference type="InterPro" id="IPR050582">
    <property type="entry name" value="HAD-like_SerB"/>
</dbReference>
<dbReference type="GO" id="GO:0036424">
    <property type="term" value="F:L-phosphoserine phosphatase activity"/>
    <property type="evidence" value="ECO:0007669"/>
    <property type="project" value="TreeGrafter"/>
</dbReference>
<dbReference type="GO" id="GO:0005737">
    <property type="term" value="C:cytoplasm"/>
    <property type="evidence" value="ECO:0007669"/>
    <property type="project" value="TreeGrafter"/>
</dbReference>
<dbReference type="Proteomes" id="UP000031307">
    <property type="component" value="Unassembled WGS sequence"/>
</dbReference>
<proteinExistence type="predicted"/>
<comment type="catalytic activity">
    <reaction evidence="10">
        <text>O-phospho-D-serine + H2O = D-serine + phosphate</text>
        <dbReference type="Rhea" id="RHEA:24873"/>
        <dbReference type="ChEBI" id="CHEBI:15377"/>
        <dbReference type="ChEBI" id="CHEBI:35247"/>
        <dbReference type="ChEBI" id="CHEBI:43474"/>
        <dbReference type="ChEBI" id="CHEBI:58680"/>
        <dbReference type="EC" id="3.1.3.3"/>
    </reaction>
</comment>
<dbReference type="EMBL" id="JSAM01000073">
    <property type="protein sequence ID" value="KIA77604.1"/>
    <property type="molecule type" value="Genomic_DNA"/>
</dbReference>
<organism evidence="11 12">
    <name type="scientific">Parachlamydia acanthamoebae</name>
    <dbReference type="NCBI Taxonomy" id="83552"/>
    <lineage>
        <taxon>Bacteria</taxon>
        <taxon>Pseudomonadati</taxon>
        <taxon>Chlamydiota</taxon>
        <taxon>Chlamydiia</taxon>
        <taxon>Parachlamydiales</taxon>
        <taxon>Parachlamydiaceae</taxon>
        <taxon>Parachlamydia</taxon>
    </lineage>
</organism>
<dbReference type="GO" id="GO:0006564">
    <property type="term" value="P:L-serine biosynthetic process"/>
    <property type="evidence" value="ECO:0007669"/>
    <property type="project" value="UniProtKB-KW"/>
</dbReference>
<gene>
    <name evidence="11" type="ORF">DB43_GD00350</name>
</gene>
<dbReference type="InterPro" id="IPR036412">
    <property type="entry name" value="HAD-like_sf"/>
</dbReference>
<dbReference type="SUPFAM" id="SSF56784">
    <property type="entry name" value="HAD-like"/>
    <property type="match status" value="1"/>
</dbReference>
<evidence type="ECO:0000256" key="5">
    <source>
        <dbReference type="ARBA" id="ARBA00022723"/>
    </source>
</evidence>
<evidence type="ECO:0000256" key="6">
    <source>
        <dbReference type="ARBA" id="ARBA00022801"/>
    </source>
</evidence>
<evidence type="ECO:0000256" key="10">
    <source>
        <dbReference type="ARBA" id="ARBA00048523"/>
    </source>
</evidence>
<sequence length="334" mass="38549">MFMKHISLVYLLFFYSQFIIANNDLLPSWTDGPTKSAILHFVEETTQKDHPHYIPVEERIATFDQDGTLWVEQPLNTQLFFAIDHIKLFAPQHPDWKEKEPFKTILMHDVAGLKAFDEREIEQIIAVTHANMTVHEYKKAVQEWLQKAIHPHFKKPFTELVYQPMLEVIQLLQKHGFKTYIVSGSGQEFIRAYAEKIYGIPPEHVIGSASKVKYIYQNDCPALLKLSELLFVDDKAGKPEAISLIIGRRPFAAFGNSIGDREMLEWTQAGCGKRLALLVYHNDAIREYAYGPNSKIGTFSFALMEEAKKRGWLVVSMKDDWKMIFAWESPCKLP</sequence>